<gene>
    <name evidence="2" type="ORF">SVUK_LOCUS3051</name>
</gene>
<feature type="region of interest" description="Disordered" evidence="1">
    <location>
        <begin position="139"/>
        <end position="266"/>
    </location>
</feature>
<feature type="compositionally biased region" description="Basic and acidic residues" evidence="1">
    <location>
        <begin position="187"/>
        <end position="202"/>
    </location>
</feature>
<dbReference type="EMBL" id="UYYB01007470">
    <property type="protein sequence ID" value="VDM68053.1"/>
    <property type="molecule type" value="Genomic_DNA"/>
</dbReference>
<feature type="compositionally biased region" description="Basic and acidic residues" evidence="1">
    <location>
        <begin position="154"/>
        <end position="164"/>
    </location>
</feature>
<organism evidence="2 3">
    <name type="scientific">Strongylus vulgaris</name>
    <name type="common">Blood worm</name>
    <dbReference type="NCBI Taxonomy" id="40348"/>
    <lineage>
        <taxon>Eukaryota</taxon>
        <taxon>Metazoa</taxon>
        <taxon>Ecdysozoa</taxon>
        <taxon>Nematoda</taxon>
        <taxon>Chromadorea</taxon>
        <taxon>Rhabditida</taxon>
        <taxon>Rhabditina</taxon>
        <taxon>Rhabditomorpha</taxon>
        <taxon>Strongyloidea</taxon>
        <taxon>Strongylidae</taxon>
        <taxon>Strongylus</taxon>
    </lineage>
</organism>
<feature type="region of interest" description="Disordered" evidence="1">
    <location>
        <begin position="42"/>
        <end position="78"/>
    </location>
</feature>
<feature type="compositionally biased region" description="Low complexity" evidence="1">
    <location>
        <begin position="245"/>
        <end position="256"/>
    </location>
</feature>
<dbReference type="AlphaFoldDB" id="A0A3P7IJS7"/>
<evidence type="ECO:0000313" key="3">
    <source>
        <dbReference type="Proteomes" id="UP000270094"/>
    </source>
</evidence>
<protein>
    <submittedName>
        <fullName evidence="2">Uncharacterized protein</fullName>
    </submittedName>
</protein>
<accession>A0A3P7IJS7</accession>
<evidence type="ECO:0000256" key="1">
    <source>
        <dbReference type="SAM" id="MobiDB-lite"/>
    </source>
</evidence>
<feature type="compositionally biased region" description="Basic and acidic residues" evidence="1">
    <location>
        <begin position="225"/>
        <end position="242"/>
    </location>
</feature>
<evidence type="ECO:0000313" key="2">
    <source>
        <dbReference type="EMBL" id="VDM68053.1"/>
    </source>
</evidence>
<reference evidence="2 3" key="1">
    <citation type="submission" date="2018-11" db="EMBL/GenBank/DDBJ databases">
        <authorList>
            <consortium name="Pathogen Informatics"/>
        </authorList>
    </citation>
    <scope>NUCLEOTIDE SEQUENCE [LARGE SCALE GENOMIC DNA]</scope>
</reference>
<dbReference type="Proteomes" id="UP000270094">
    <property type="component" value="Unassembled WGS sequence"/>
</dbReference>
<feature type="compositionally biased region" description="Polar residues" evidence="1">
    <location>
        <begin position="204"/>
        <end position="224"/>
    </location>
</feature>
<sequence>MLVQSELERPCEVPVKVEVEQTYDSSDHIISPPSHEELAVKIEPKEDVDLHGGTERENAAGEKSIPMEVDSDSENGVAVPSLSASMNAKNGGLDHTTMDSMSEGLSGIGIEALSGRAHVETGTLGNDGPLSPIIKVERVAAGKESSLSDYGRNSTKEEERKKPDMSLQKALSVKHNAIDDTSSLNAEKNERRIEPVEKDARNRMNGTAQKSLQQKTTTATVSSRSDSEQRIREAVKNVERLKPRSQGGSSLSAKSSTPPKDSRTHSKTLKKEIVALEHPSTSSSPPTSVSKRPKIKVRLTLFANMVLKQFFFPYFLIKKLKYFVIKS</sequence>
<feature type="compositionally biased region" description="Basic and acidic residues" evidence="1">
    <location>
        <begin position="42"/>
        <end position="60"/>
    </location>
</feature>
<proteinExistence type="predicted"/>
<name>A0A3P7IJS7_STRVU</name>
<keyword evidence="3" id="KW-1185">Reference proteome</keyword>